<keyword evidence="1" id="KW-0472">Membrane</keyword>
<accession>A0A1E5R6J6</accession>
<protein>
    <submittedName>
        <fullName evidence="2">Uncharacterized protein</fullName>
    </submittedName>
</protein>
<dbReference type="OrthoDB" id="3972968at2759"/>
<evidence type="ECO:0000256" key="1">
    <source>
        <dbReference type="SAM" id="Phobius"/>
    </source>
</evidence>
<dbReference type="Proteomes" id="UP000095605">
    <property type="component" value="Unassembled WGS sequence"/>
</dbReference>
<comment type="caution">
    <text evidence="2">The sequence shown here is derived from an EMBL/GenBank/DDBJ whole genome shotgun (WGS) entry which is preliminary data.</text>
</comment>
<name>A0A1E5R6J6_9ASCO</name>
<keyword evidence="3" id="KW-1185">Reference proteome</keyword>
<evidence type="ECO:0000313" key="3">
    <source>
        <dbReference type="Proteomes" id="UP000095605"/>
    </source>
</evidence>
<gene>
    <name evidence="2" type="ORF">AWRI3578_g3624</name>
</gene>
<keyword evidence="1" id="KW-1133">Transmembrane helix</keyword>
<reference evidence="3" key="1">
    <citation type="journal article" date="2016" name="Genome Announc.">
        <title>Genome sequences of three species of Hanseniaspora isolated from spontaneous wine fermentations.</title>
        <authorList>
            <person name="Sternes P.R."/>
            <person name="Lee D."/>
            <person name="Kutyna D.R."/>
            <person name="Borneman A.R."/>
        </authorList>
    </citation>
    <scope>NUCLEOTIDE SEQUENCE [LARGE SCALE GENOMIC DNA]</scope>
    <source>
        <strain evidence="3">AWRI3578</strain>
    </source>
</reference>
<dbReference type="AlphaFoldDB" id="A0A1E5R6J6"/>
<dbReference type="EMBL" id="LPNL01000008">
    <property type="protein sequence ID" value="OEJ82539.1"/>
    <property type="molecule type" value="Genomic_DNA"/>
</dbReference>
<sequence>MFRSFRPLFDASKKLSKSPINLHLQNTDVSSHIKAGGKGLNQFARVRTEYKYPLRSKIADFVHKAFLTVILGGSIFFATMIVITIPLNTSETVSLQAKEEKAQKMREAAALEAQTK</sequence>
<organism evidence="2 3">
    <name type="scientific">Hanseniaspora opuntiae</name>
    <dbReference type="NCBI Taxonomy" id="211096"/>
    <lineage>
        <taxon>Eukaryota</taxon>
        <taxon>Fungi</taxon>
        <taxon>Dikarya</taxon>
        <taxon>Ascomycota</taxon>
        <taxon>Saccharomycotina</taxon>
        <taxon>Saccharomycetes</taxon>
        <taxon>Saccharomycodales</taxon>
        <taxon>Saccharomycodaceae</taxon>
        <taxon>Hanseniaspora</taxon>
    </lineage>
</organism>
<keyword evidence="1" id="KW-0812">Transmembrane</keyword>
<evidence type="ECO:0000313" key="2">
    <source>
        <dbReference type="EMBL" id="OEJ82539.1"/>
    </source>
</evidence>
<feature type="transmembrane region" description="Helical" evidence="1">
    <location>
        <begin position="65"/>
        <end position="85"/>
    </location>
</feature>
<proteinExistence type="predicted"/>